<protein>
    <submittedName>
        <fullName evidence="2">Uncharacterized protein</fullName>
    </submittedName>
</protein>
<dbReference type="OMA" id="KENTVDN"/>
<dbReference type="Proteomes" id="UP000053240">
    <property type="component" value="Unassembled WGS sequence"/>
</dbReference>
<comment type="similarity">
    <text evidence="1">Belongs to the TPPP family.</text>
</comment>
<dbReference type="GO" id="GO:0015631">
    <property type="term" value="F:tubulin binding"/>
    <property type="evidence" value="ECO:0007669"/>
    <property type="project" value="InterPro"/>
</dbReference>
<proteinExistence type="inferred from homology"/>
<dbReference type="EMBL" id="KQ460152">
    <property type="protein sequence ID" value="KPJ17396.1"/>
    <property type="molecule type" value="Genomic_DNA"/>
</dbReference>
<accession>A0A194RN19</accession>
<dbReference type="GO" id="GO:0046785">
    <property type="term" value="P:microtubule polymerization"/>
    <property type="evidence" value="ECO:0007669"/>
    <property type="project" value="InterPro"/>
</dbReference>
<gene>
    <name evidence="2" type="ORF">RR48_08582</name>
</gene>
<evidence type="ECO:0000256" key="1">
    <source>
        <dbReference type="ARBA" id="ARBA00010994"/>
    </source>
</evidence>
<sequence>MEPQFEKLIKAGKNSIDGVIQWMKDAKIIDGVKLTEEKARDVFKDVTDPNNINIDTFKEGLTKLATQQQQNFEEFTKTLTTEAPRFLEALQAGASAFKNALSRK</sequence>
<dbReference type="InParanoid" id="A0A194RN19"/>
<name>A0A194RN19_PAPMA</name>
<evidence type="ECO:0000313" key="3">
    <source>
        <dbReference type="Proteomes" id="UP000053240"/>
    </source>
</evidence>
<dbReference type="OrthoDB" id="7492502at2759"/>
<dbReference type="KEGG" id="pmac:106708273"/>
<dbReference type="SUPFAM" id="SSF47473">
    <property type="entry name" value="EF-hand"/>
    <property type="match status" value="1"/>
</dbReference>
<evidence type="ECO:0000313" key="2">
    <source>
        <dbReference type="EMBL" id="KPJ17396.1"/>
    </source>
</evidence>
<keyword evidence="3" id="KW-1185">Reference proteome</keyword>
<dbReference type="InterPro" id="IPR011992">
    <property type="entry name" value="EF-hand-dom_pair"/>
</dbReference>
<organism evidence="2 3">
    <name type="scientific">Papilio machaon</name>
    <name type="common">Old World swallowtail butterfly</name>
    <dbReference type="NCBI Taxonomy" id="76193"/>
    <lineage>
        <taxon>Eukaryota</taxon>
        <taxon>Metazoa</taxon>
        <taxon>Ecdysozoa</taxon>
        <taxon>Arthropoda</taxon>
        <taxon>Hexapoda</taxon>
        <taxon>Insecta</taxon>
        <taxon>Pterygota</taxon>
        <taxon>Neoptera</taxon>
        <taxon>Endopterygota</taxon>
        <taxon>Lepidoptera</taxon>
        <taxon>Glossata</taxon>
        <taxon>Ditrysia</taxon>
        <taxon>Papilionoidea</taxon>
        <taxon>Papilionidae</taxon>
        <taxon>Papilioninae</taxon>
        <taxon>Papilio</taxon>
    </lineage>
</organism>
<reference evidence="2 3" key="1">
    <citation type="journal article" date="2015" name="Nat. Commun.">
        <title>Outbred genome sequencing and CRISPR/Cas9 gene editing in butterflies.</title>
        <authorList>
            <person name="Li X."/>
            <person name="Fan D."/>
            <person name="Zhang W."/>
            <person name="Liu G."/>
            <person name="Zhang L."/>
            <person name="Zhao L."/>
            <person name="Fang X."/>
            <person name="Chen L."/>
            <person name="Dong Y."/>
            <person name="Chen Y."/>
            <person name="Ding Y."/>
            <person name="Zhao R."/>
            <person name="Feng M."/>
            <person name="Zhu Y."/>
            <person name="Feng Y."/>
            <person name="Jiang X."/>
            <person name="Zhu D."/>
            <person name="Xiang H."/>
            <person name="Feng X."/>
            <person name="Li S."/>
            <person name="Wang J."/>
            <person name="Zhang G."/>
            <person name="Kronforst M.R."/>
            <person name="Wang W."/>
        </authorList>
    </citation>
    <scope>NUCLEOTIDE SEQUENCE [LARGE SCALE GENOMIC DNA]</scope>
    <source>
        <strain evidence="2">Ya'a_city_454_Pm</strain>
        <tissue evidence="2">Whole body</tissue>
    </source>
</reference>
<dbReference type="AlphaFoldDB" id="A0A194RN19"/>
<dbReference type="InterPro" id="IPR008907">
    <property type="entry name" value="TPP/p25"/>
</dbReference>
<dbReference type="Pfam" id="PF05517">
    <property type="entry name" value="p25-alpha"/>
    <property type="match status" value="1"/>
</dbReference>
<dbReference type="Gene3D" id="1.10.238.10">
    <property type="entry name" value="EF-hand"/>
    <property type="match status" value="1"/>
</dbReference>